<feature type="transmembrane region" description="Helical" evidence="5">
    <location>
        <begin position="64"/>
        <end position="82"/>
    </location>
</feature>
<dbReference type="PANTHER" id="PTHR20661:SF0">
    <property type="entry name" value="PHOSPHATIDYLINOSITOL-GLYCAN BIOSYNTHESIS CLASS W PROTEIN"/>
    <property type="match status" value="1"/>
</dbReference>
<evidence type="ECO:0000256" key="1">
    <source>
        <dbReference type="ARBA" id="ARBA00004141"/>
    </source>
</evidence>
<accession>A0ABP0ST07</accession>
<feature type="transmembrane region" description="Helical" evidence="5">
    <location>
        <begin position="281"/>
        <end position="300"/>
    </location>
</feature>
<sequence>MLGPVRCHANAATTPLCMKGAKGCPYFQGADLAWAFEACSWRSSDYRRVQEIAYMNLDGASSESIYLLMLAFPLIVMAHATLRWTPEKAVAVAGNKSLTLRSSFWVALYDASIVALPLTFYFSTHLEWSFLLLVIAPVLEFRRCIKGGICWEAKFTLEDGRLRFLSEYRAMVMMSTCIAILAVDFSSLFSRSHCKTEEFGYSLMDVGTGSIIFCSAVTPKSHRSKRGLGILKLWPVLLIGFVRAAFIWGIDYHVPPGEYGVHWNFFFTIAVVSLVSEAADFAATSSLAAALVVLGAYQWYLSQLGGATAPKKEASRIYASRPACRPVFRKPGRHPELCWIHGSTLAWSWCRLSFEALFTFAVCIAVLLYRCCWVHHSSSFCNVWAPHVKKDVQPAVRDFHSVTQLLDVGAVGDGGRFGRKTQAAHVTCAGRSPRLHAANLPFGQPAHWCC</sequence>
<evidence type="ECO:0000256" key="3">
    <source>
        <dbReference type="ARBA" id="ARBA00022989"/>
    </source>
</evidence>
<evidence type="ECO:0000256" key="2">
    <source>
        <dbReference type="ARBA" id="ARBA00022692"/>
    </source>
</evidence>
<keyword evidence="7" id="KW-1185">Reference proteome</keyword>
<dbReference type="Pfam" id="PF06423">
    <property type="entry name" value="GWT1"/>
    <property type="match status" value="1"/>
</dbReference>
<protein>
    <recommendedName>
        <fullName evidence="8">GPI-anchored wall transfer protein 1</fullName>
    </recommendedName>
</protein>
<evidence type="ECO:0000256" key="4">
    <source>
        <dbReference type="ARBA" id="ARBA00023136"/>
    </source>
</evidence>
<dbReference type="InterPro" id="IPR009447">
    <property type="entry name" value="PIGW/GWT1"/>
</dbReference>
<gene>
    <name evidence="6" type="ORF">CCMP2556_LOCUS53368</name>
</gene>
<feature type="transmembrane region" description="Helical" evidence="5">
    <location>
        <begin position="103"/>
        <end position="122"/>
    </location>
</feature>
<comment type="caution">
    <text evidence="6">The sequence shown here is derived from an EMBL/GenBank/DDBJ whole genome shotgun (WGS) entry which is preliminary data.</text>
</comment>
<comment type="subcellular location">
    <subcellularLocation>
        <location evidence="1">Membrane</location>
        <topology evidence="1">Multi-pass membrane protein</topology>
    </subcellularLocation>
</comment>
<feature type="transmembrane region" description="Helical" evidence="5">
    <location>
        <begin position="346"/>
        <end position="369"/>
    </location>
</feature>
<evidence type="ECO:0000313" key="6">
    <source>
        <dbReference type="EMBL" id="CAK9115473.1"/>
    </source>
</evidence>
<dbReference type="PANTHER" id="PTHR20661">
    <property type="entry name" value="PHOSPHATIDYLINOSITOL-GLYCAN BIOSYNTHESIS CLASS W PROTEIN"/>
    <property type="match status" value="1"/>
</dbReference>
<feature type="transmembrane region" description="Helical" evidence="5">
    <location>
        <begin position="170"/>
        <end position="189"/>
    </location>
</feature>
<reference evidence="6 7" key="1">
    <citation type="submission" date="2024-02" db="EMBL/GenBank/DDBJ databases">
        <authorList>
            <person name="Chen Y."/>
            <person name="Shah S."/>
            <person name="Dougan E. K."/>
            <person name="Thang M."/>
            <person name="Chan C."/>
        </authorList>
    </citation>
    <scope>NUCLEOTIDE SEQUENCE [LARGE SCALE GENOMIC DNA]</scope>
</reference>
<name>A0ABP0ST07_9DINO</name>
<keyword evidence="4 5" id="KW-0472">Membrane</keyword>
<proteinExistence type="predicted"/>
<feature type="transmembrane region" description="Helical" evidence="5">
    <location>
        <begin position="260"/>
        <end position="276"/>
    </location>
</feature>
<dbReference type="EMBL" id="CAXAMN010028162">
    <property type="protein sequence ID" value="CAK9115473.1"/>
    <property type="molecule type" value="Genomic_DNA"/>
</dbReference>
<feature type="transmembrane region" description="Helical" evidence="5">
    <location>
        <begin position="230"/>
        <end position="248"/>
    </location>
</feature>
<evidence type="ECO:0000313" key="7">
    <source>
        <dbReference type="Proteomes" id="UP001642484"/>
    </source>
</evidence>
<keyword evidence="2 5" id="KW-0812">Transmembrane</keyword>
<keyword evidence="3 5" id="KW-1133">Transmembrane helix</keyword>
<evidence type="ECO:0000256" key="5">
    <source>
        <dbReference type="SAM" id="Phobius"/>
    </source>
</evidence>
<dbReference type="Proteomes" id="UP001642484">
    <property type="component" value="Unassembled WGS sequence"/>
</dbReference>
<evidence type="ECO:0008006" key="8">
    <source>
        <dbReference type="Google" id="ProtNLM"/>
    </source>
</evidence>
<organism evidence="6 7">
    <name type="scientific">Durusdinium trenchii</name>
    <dbReference type="NCBI Taxonomy" id="1381693"/>
    <lineage>
        <taxon>Eukaryota</taxon>
        <taxon>Sar</taxon>
        <taxon>Alveolata</taxon>
        <taxon>Dinophyceae</taxon>
        <taxon>Suessiales</taxon>
        <taxon>Symbiodiniaceae</taxon>
        <taxon>Durusdinium</taxon>
    </lineage>
</organism>